<name>A0A5J4WZ32_9EUKA</name>
<sequence length="75" mass="8496">MQILDDGIWQLEAIFDIYYANGCFGVGIVRDSYIYRIPVGAHPKDPPNNQHMAVYYGSYKEGKVGYKGNEYIGNT</sequence>
<dbReference type="Proteomes" id="UP000324800">
    <property type="component" value="Unassembled WGS sequence"/>
</dbReference>
<proteinExistence type="predicted"/>
<organism evidence="1 2">
    <name type="scientific">Streblomastix strix</name>
    <dbReference type="NCBI Taxonomy" id="222440"/>
    <lineage>
        <taxon>Eukaryota</taxon>
        <taxon>Metamonada</taxon>
        <taxon>Preaxostyla</taxon>
        <taxon>Oxymonadida</taxon>
        <taxon>Streblomastigidae</taxon>
        <taxon>Streblomastix</taxon>
    </lineage>
</organism>
<gene>
    <name evidence="1" type="ORF">EZS28_004114</name>
</gene>
<evidence type="ECO:0000313" key="2">
    <source>
        <dbReference type="Proteomes" id="UP000324800"/>
    </source>
</evidence>
<evidence type="ECO:0000313" key="1">
    <source>
        <dbReference type="EMBL" id="KAA6400357.1"/>
    </source>
</evidence>
<comment type="caution">
    <text evidence="1">The sequence shown here is derived from an EMBL/GenBank/DDBJ whole genome shotgun (WGS) entry which is preliminary data.</text>
</comment>
<accession>A0A5J4WZ32</accession>
<dbReference type="AlphaFoldDB" id="A0A5J4WZ32"/>
<reference evidence="1 2" key="1">
    <citation type="submission" date="2019-03" db="EMBL/GenBank/DDBJ databases">
        <title>Single cell metagenomics reveals metabolic interactions within the superorganism composed of flagellate Streblomastix strix and complex community of Bacteroidetes bacteria on its surface.</title>
        <authorList>
            <person name="Treitli S.C."/>
            <person name="Kolisko M."/>
            <person name="Husnik F."/>
            <person name="Keeling P."/>
            <person name="Hampl V."/>
        </authorList>
    </citation>
    <scope>NUCLEOTIDE SEQUENCE [LARGE SCALE GENOMIC DNA]</scope>
    <source>
        <strain evidence="1">ST1C</strain>
    </source>
</reference>
<evidence type="ECO:0008006" key="3">
    <source>
        <dbReference type="Google" id="ProtNLM"/>
    </source>
</evidence>
<dbReference type="EMBL" id="SNRW01000575">
    <property type="protein sequence ID" value="KAA6400357.1"/>
    <property type="molecule type" value="Genomic_DNA"/>
</dbReference>
<protein>
    <recommendedName>
        <fullName evidence="3">SPRY domain-containing protein</fullName>
    </recommendedName>
</protein>